<feature type="chain" id="PRO_5046124355" evidence="1">
    <location>
        <begin position="19"/>
        <end position="98"/>
    </location>
</feature>
<name>A0ABV9MF64_9BACL</name>
<feature type="signal peptide" evidence="1">
    <location>
        <begin position="1"/>
        <end position="18"/>
    </location>
</feature>
<evidence type="ECO:0000313" key="3">
    <source>
        <dbReference type="Proteomes" id="UP001595932"/>
    </source>
</evidence>
<dbReference type="Proteomes" id="UP001595932">
    <property type="component" value="Unassembled WGS sequence"/>
</dbReference>
<gene>
    <name evidence="2" type="ORF">ACFO5U_12280</name>
</gene>
<keyword evidence="1" id="KW-0732">Signal</keyword>
<comment type="caution">
    <text evidence="2">The sequence shown here is derived from an EMBL/GenBank/DDBJ whole genome shotgun (WGS) entry which is preliminary data.</text>
</comment>
<evidence type="ECO:0000313" key="2">
    <source>
        <dbReference type="EMBL" id="MFC4713649.1"/>
    </source>
</evidence>
<sequence>MKKIVVALTALALTLWLAGCSGEDHTLHGYEEYLLISERIDVSEYKAQVETDNDGTRVLFFEDATGAKVYKSVYVKDTQRLELIHLGKQGVIYDGTLE</sequence>
<dbReference type="RefSeq" id="WP_377279350.1">
    <property type="nucleotide sequence ID" value="NZ_JBHSGL010000005.1"/>
</dbReference>
<reference evidence="3" key="1">
    <citation type="journal article" date="2019" name="Int. J. Syst. Evol. Microbiol.">
        <title>The Global Catalogue of Microorganisms (GCM) 10K type strain sequencing project: providing services to taxonomists for standard genome sequencing and annotation.</title>
        <authorList>
            <consortium name="The Broad Institute Genomics Platform"/>
            <consortium name="The Broad Institute Genome Sequencing Center for Infectious Disease"/>
            <person name="Wu L."/>
            <person name="Ma J."/>
        </authorList>
    </citation>
    <scope>NUCLEOTIDE SEQUENCE [LARGE SCALE GENOMIC DNA]</scope>
    <source>
        <strain evidence="3">CGMCC 1.12151</strain>
    </source>
</reference>
<protein>
    <submittedName>
        <fullName evidence="2">Uncharacterized protein</fullName>
    </submittedName>
</protein>
<keyword evidence="3" id="KW-1185">Reference proteome</keyword>
<accession>A0ABV9MF64</accession>
<evidence type="ECO:0000256" key="1">
    <source>
        <dbReference type="SAM" id="SignalP"/>
    </source>
</evidence>
<organism evidence="2 3">
    <name type="scientific">Planococcus dechangensis</name>
    <dbReference type="NCBI Taxonomy" id="1176255"/>
    <lineage>
        <taxon>Bacteria</taxon>
        <taxon>Bacillati</taxon>
        <taxon>Bacillota</taxon>
        <taxon>Bacilli</taxon>
        <taxon>Bacillales</taxon>
        <taxon>Caryophanaceae</taxon>
        <taxon>Planococcus</taxon>
    </lineage>
</organism>
<proteinExistence type="predicted"/>
<dbReference type="EMBL" id="JBHSGL010000005">
    <property type="protein sequence ID" value="MFC4713649.1"/>
    <property type="molecule type" value="Genomic_DNA"/>
</dbReference>
<dbReference type="PROSITE" id="PS51257">
    <property type="entry name" value="PROKAR_LIPOPROTEIN"/>
    <property type="match status" value="1"/>
</dbReference>